<organism evidence="2 3">
    <name type="scientific">Paenibacillus contaminans</name>
    <dbReference type="NCBI Taxonomy" id="450362"/>
    <lineage>
        <taxon>Bacteria</taxon>
        <taxon>Bacillati</taxon>
        <taxon>Bacillota</taxon>
        <taxon>Bacilli</taxon>
        <taxon>Bacillales</taxon>
        <taxon>Paenibacillaceae</taxon>
        <taxon>Paenibacillus</taxon>
    </lineage>
</organism>
<dbReference type="EMBL" id="QMFB01000005">
    <property type="protein sequence ID" value="RAV21286.1"/>
    <property type="molecule type" value="Genomic_DNA"/>
</dbReference>
<keyword evidence="1" id="KW-0472">Membrane</keyword>
<dbReference type="RefSeq" id="WP_113030990.1">
    <property type="nucleotide sequence ID" value="NZ_QMFB01000005.1"/>
</dbReference>
<sequence length="62" mass="6709">MNPVILIGMAGVICGVLQLLFPDYIYKLGLLGIRSREAVKKGAIPTIVAGVCFILFGLFKEK</sequence>
<name>A0A329MPS1_9BACL</name>
<feature type="transmembrane region" description="Helical" evidence="1">
    <location>
        <begin position="38"/>
        <end position="59"/>
    </location>
</feature>
<comment type="caution">
    <text evidence="2">The sequence shown here is derived from an EMBL/GenBank/DDBJ whole genome shotgun (WGS) entry which is preliminary data.</text>
</comment>
<reference evidence="2 3" key="1">
    <citation type="journal article" date="2009" name="Int. J. Syst. Evol. Microbiol.">
        <title>Paenibacillus contaminans sp. nov., isolated from a contaminated laboratory plate.</title>
        <authorList>
            <person name="Chou J.H."/>
            <person name="Lee J.H."/>
            <person name="Lin M.C."/>
            <person name="Chang P.S."/>
            <person name="Arun A.B."/>
            <person name="Young C.C."/>
            <person name="Chen W.M."/>
        </authorList>
    </citation>
    <scope>NUCLEOTIDE SEQUENCE [LARGE SCALE GENOMIC DNA]</scope>
    <source>
        <strain evidence="2 3">CKOBP-6</strain>
    </source>
</reference>
<feature type="transmembrane region" description="Helical" evidence="1">
    <location>
        <begin position="6"/>
        <end position="26"/>
    </location>
</feature>
<evidence type="ECO:0000256" key="1">
    <source>
        <dbReference type="SAM" id="Phobius"/>
    </source>
</evidence>
<keyword evidence="3" id="KW-1185">Reference proteome</keyword>
<dbReference type="AlphaFoldDB" id="A0A329MPS1"/>
<accession>A0A329MPS1</accession>
<proteinExistence type="predicted"/>
<dbReference type="Proteomes" id="UP000250369">
    <property type="component" value="Unassembled WGS sequence"/>
</dbReference>
<protein>
    <submittedName>
        <fullName evidence="2">Uncharacterized protein</fullName>
    </submittedName>
</protein>
<evidence type="ECO:0000313" key="3">
    <source>
        <dbReference type="Proteomes" id="UP000250369"/>
    </source>
</evidence>
<evidence type="ECO:0000313" key="2">
    <source>
        <dbReference type="EMBL" id="RAV21286.1"/>
    </source>
</evidence>
<keyword evidence="1" id="KW-0812">Transmembrane</keyword>
<gene>
    <name evidence="2" type="ORF">DQG23_11550</name>
</gene>
<keyword evidence="1" id="KW-1133">Transmembrane helix</keyword>